<evidence type="ECO:0000313" key="1">
    <source>
        <dbReference type="EMBL" id="TGE35874.1"/>
    </source>
</evidence>
<reference evidence="1 2" key="1">
    <citation type="submission" date="2019-03" db="EMBL/GenBank/DDBJ databases">
        <title>Draft Genome Sequence of Desulfosporosinus fructosivorans Strain 63.6F, Isolated from Marine Sediment in the Baltic Sea.</title>
        <authorList>
            <person name="Hausmann B."/>
            <person name="Vandieken V."/>
            <person name="Pjevac P."/>
            <person name="Schreck K."/>
            <person name="Herbold C.W."/>
            <person name="Loy A."/>
        </authorList>
    </citation>
    <scope>NUCLEOTIDE SEQUENCE [LARGE SCALE GENOMIC DNA]</scope>
    <source>
        <strain evidence="1 2">63.6F</strain>
    </source>
</reference>
<comment type="caution">
    <text evidence="1">The sequence shown here is derived from an EMBL/GenBank/DDBJ whole genome shotgun (WGS) entry which is preliminary data.</text>
</comment>
<dbReference type="RefSeq" id="WP_135550826.1">
    <property type="nucleotide sequence ID" value="NZ_SPQQ01000010.1"/>
</dbReference>
<proteinExistence type="predicted"/>
<accession>A0A4Z0QZJ1</accession>
<dbReference type="InterPro" id="IPR049156">
    <property type="entry name" value="Phage_chap_TAC_15-like"/>
</dbReference>
<evidence type="ECO:0000313" key="2">
    <source>
        <dbReference type="Proteomes" id="UP000298460"/>
    </source>
</evidence>
<keyword evidence="2" id="KW-1185">Reference proteome</keyword>
<sequence length="159" mass="17149">MGNYEDTKEVEIKNRKFVIRKFDARTGSFMLIKVTGLIAPMLKGLDLNNLQTKEGEEVNLKDIDIAGVVSGLTSLTEPDFNYIHDKCLQVCFETLPSGATRVLNPDGNFGVIGLETDSATTLALVAHTLIFNVTSFFSGSPLGSVLGGLFGSKLSTAKM</sequence>
<organism evidence="1 2">
    <name type="scientific">Desulfosporosinus fructosivorans</name>
    <dbReference type="NCBI Taxonomy" id="2018669"/>
    <lineage>
        <taxon>Bacteria</taxon>
        <taxon>Bacillati</taxon>
        <taxon>Bacillota</taxon>
        <taxon>Clostridia</taxon>
        <taxon>Eubacteriales</taxon>
        <taxon>Desulfitobacteriaceae</taxon>
        <taxon>Desulfosporosinus</taxon>
    </lineage>
</organism>
<dbReference type="EMBL" id="SPQQ01000010">
    <property type="protein sequence ID" value="TGE35874.1"/>
    <property type="molecule type" value="Genomic_DNA"/>
</dbReference>
<gene>
    <name evidence="1" type="ORF">E4K67_22420</name>
</gene>
<protein>
    <submittedName>
        <fullName evidence="1">Uncharacterized protein</fullName>
    </submittedName>
</protein>
<dbReference type="Pfam" id="PF21822">
    <property type="entry name" value="Phage_TAC_15"/>
    <property type="match status" value="1"/>
</dbReference>
<name>A0A4Z0QZJ1_9FIRM</name>
<dbReference type="OrthoDB" id="2617623at2"/>
<dbReference type="Proteomes" id="UP000298460">
    <property type="component" value="Unassembled WGS sequence"/>
</dbReference>
<dbReference type="AlphaFoldDB" id="A0A4Z0QZJ1"/>